<dbReference type="GO" id="GO:0016887">
    <property type="term" value="F:ATP hydrolysis activity"/>
    <property type="evidence" value="ECO:0007669"/>
    <property type="project" value="InterPro"/>
</dbReference>
<feature type="transmembrane region" description="Helical" evidence="14">
    <location>
        <begin position="3050"/>
        <end position="3070"/>
    </location>
</feature>
<feature type="compositionally biased region" description="Acidic residues" evidence="13">
    <location>
        <begin position="1035"/>
        <end position="1044"/>
    </location>
</feature>
<gene>
    <name evidence="18" type="ORF">HYH03_009749</name>
</gene>
<feature type="domain" description="UvrD-like helicase ATP-binding" evidence="16">
    <location>
        <begin position="355"/>
        <end position="786"/>
    </location>
</feature>
<feature type="compositionally biased region" description="Pro residues" evidence="13">
    <location>
        <begin position="1196"/>
        <end position="1208"/>
    </location>
</feature>
<feature type="transmembrane region" description="Helical" evidence="14">
    <location>
        <begin position="2155"/>
        <end position="2175"/>
    </location>
</feature>
<keyword evidence="9 12" id="KW-0067">ATP-binding</keyword>
<feature type="compositionally biased region" description="Low complexity" evidence="13">
    <location>
        <begin position="1167"/>
        <end position="1195"/>
    </location>
</feature>
<feature type="region of interest" description="Disordered" evidence="13">
    <location>
        <begin position="523"/>
        <end position="611"/>
    </location>
</feature>
<sequence length="3161" mass="334194">MSELAPPTADLCNHGRGSPAPDPHGGAAAAASAAAAAAAELGPPGGAVQTPRAGPPGVHDAAASGLGTAGRPPNNWSQHPQAPGAQGQQHRHSAATGSWQGQPGSAQAGARQPQWPTPGQQQPVPSGAWPQPPGRQQQAQNPGSAGGWQQPQAQGLAQGGGPHSHGPHHPDWQQPHGPGGGPQQHQQGPANAGWQRQSGPANGAWQQPGPGPANGMGQQPQSGPANGARQAPQPQGPGYGGGQPSSAGNGAWPQPTWAGNGLVQRPQGGGSGQWPPPQGPVGAQPPWQGPPGSGSGAAGNRHTPAGAGPPQQEPWGPATQRYTAAGPTQPQPHAWRSSGGPTPGHCTPHVGGGEPAPRPQAAVPVIPSGAPSFLGPSAVAAAAAAAANAAAAGDAPRPPPPWLSKLNEEQRAVRERLERAGVNPRGLTAATFHSWCYSILRTYFKTAGFAQCPVVWTDKDLKRAITLAIRLANLERGKVDFCAWLGLAGGTDWASIFREAEARHPDVWARCVEEALKLEAKALPKKRKAKASPKRQRKGASAATSAASSAATATTTAAAGQARPTSSTAGTGAPAWAPRPGGAAADPGGPSAGPGVGAPGAAEGAGANGGAAADGEAAAAAQQPAPLEQRMLYRAEFIKLLYKQLRDKLHIKGEEELGARPTKKQVTEALAWLDCTYTHLLRSANAVDFNDMLLLVGGMLKDHRWLLERLQKRHKYVLVDEFQDCSMMQIEMVQLLSRGEGRVTVVGDDAQSIYRFRGSLPDVLRIFQDWNPQAGRTLLELNYRSAPKILAVGEAVLKDGKGEMAAGVLPKTLRPTKPDNPTKVVFIEVGAPVDEAEAITAEIEQLHNEHDMPYSHVAILLRCFKKALRFKGIPFVLVQDTLAYLRLALNPADDSAFSRIYNTPPRRLGDVKAKFILYGLCCMHLAGAGDPDAVAEARAALGGGEGLSTLHRNGVQELIEVVERLRSDLWQLGPAGAVARVLELTGYAAWWSKQKRNKENKADKAAEALAVSPGGVALASRAATADALGKQEAPSDSDDDDEEDAAKPTGLASPATPSTPRRRRTAGRGAAREGSDDDSDDDDDDDGEDEEADGEAAGEGAADDDSLLPPLPRGLRAEPRQLSDADRVMQGVRCLFEEAGQFAARWRPHGEHVFPAHTEEPPPEPTPGADHPGAPHAAGAGPAPAAAQAAHGQAEPVPPPAEAPPPPERTGVPELFQLAARAVLERFDGEEVLAKLNSVSPRTGLPLVTPCVLEQLYGEHGRGPMIMRDFLAHVALCDREVESGGAGAAAGSSARRPSVTISTIHAAKGLEWPTVFVARWADGFLPTLARMSKAEEELLQCKDLGERKQAIEQDRELHAQEERRLAHVAVTRAKERLYLTSIRVVSGSGKTWRVAPSSIRVPADPDVLERRTLPVSEEETKLLERADRDEERAEMYGGDWGPGGGGRGGLGGMGEAGAGAGGAGGGRGRGFAGGAAGGFMWAESYQSKMVAGDGVPKGKAEGGMVLAPSRADLNKMFDAVTDGERDNYKLITKLSERMQRVGLTMPGIEVRWTNLRVELTEPPKPISQAVQRAASATGAHLGGSGSKSLSPSADPGNSSAAPAPTKPKRTGLILDAGSGVVRPGRMTLLLGPPGSGRSTLLKALAGQLVPPTEGAASAALAAARCVGRGADPAAAVVRRHGRIKVQGSVLYNGKPADGSAFEVTRAATYVGQTENHLPELTVAETLTFAAECQGHGVVKRLIEIMMEREAAAGVKPHDEGLEALLELARGPAATQGVVQSVARMLAIDDEHVMDTVVGNEMLKGISGGQKRRVTVGEMAVGLSNVMMMDEITNGLDAQSALAIVRSLRNMCEQGNVTILAALLQPSPEVVSCFHDVLLLSAGRIVFHGPVEALQGFFGGLGLAPLPQQTLADFAQEVVATPEDQARFRVQALPGAPVPAWTGHKWVSPKRIRRRYEESEEGRAQAALVAQPPYTHELEELVLRKSKYGTSTWRMWATVLGREALLWKRGKLYLATVLIGNIANSFLLSTTFVQLKHSTMLDANLFMSVMFFSLMATFMSGFNSTPIFCSRLNVFYKQRDHRFYSPASYAIGNLIMRLPEILISVIVFTIMMYFSVGFCPEPDRFFLQLLNMFAAGLNSATSFAVIAALFRDETMAQGLGTMVMMISVIVSGFPIAAKDIPGWWIWFYWLTPMSWGFRSMLIVELSSSNWPMGSNGLTVGQEALVLRGVYTEWKWVWAGIGYVLGFSALCVVIEILALTFLGPRRSAGAGPDYDHDDEGDELGRSSINVARTSSHRLAHADPLAATAHQPLPGHQAHASLPHTDAAAHYPASGLAPHPLGHDARTLDEAAADLRAQQAQLKAWKTPPSLAGPILGGTNSGSLRARPPSSGSATGGSAHGPGPGPDGAVVVNLGGSGGGAAPAVAGAVVVHGSHRVGASGGGGGGGAGLAAQGSLRAVTEGGMMAFRPVVMAFKDVCYFVTPSEAKEELQLLDRVSGVFEPGVLTSLMGASGAGKTTLMDVLAGRKTDGRMTGVQLVNGAPKRMSKFARQMGYVEQVDVHNPFATVEEALIFSARLRVGSDVLPDRNLRQFVRDMMAVVELTPLADRVVGAPGSGGLSTEARKRLTIAVELVANPSIVFMDEPTTGLDGRAAGMVMRAVRNTVATGRTVVCTIHQPNREIMDAFDQLLLLKPGGRTIYSGALGPQQASLVAYLSSLPGVGGYEPHMNPANWMLEVTSPEAETNLGTDFAVAWEQSELGKQAAERVDRFTRKSTAALGAKETSKGRKRWHRAGSASSSNTIPKAGAPGSSQCGPGASQYGSGYGDVELGASTYTVTSAGGAPVGAPAEADGKAGPGEVDPAGPGLDPEAEEVEEAHSIGMRYAQPAWRQLWLLSKRGIVSLSRNMPYNGMRFVITFLVAWALGSLYWGQGSNRTDMVGLANIMGVMFMGSTFISMLNLMMIVPVVFTERAVYYREKASGMYRPAIFAASQGVAEYPYIFLQSVMFVVIVYTTVHFQFTATKALWYWMFLFLSMMSCTFLGMGAMNMARDPPSAIALVSGFILLWMCFCGFLIYKDDIGPWWIWAYYSSPFTWIIYGCVTTQLGDVTNEFITVGSDTMSVASYVETTFGYEYSMRGWIVLILLAFVVTFRVVSYIGLTKLNFQHR</sequence>
<name>A0A835Y3T9_9CHLO</name>
<keyword evidence="8 12" id="KW-0347">Helicase</keyword>
<evidence type="ECO:0008006" key="20">
    <source>
        <dbReference type="Google" id="ProtNLM"/>
    </source>
</evidence>
<feature type="transmembrane region" description="Helical" evidence="14">
    <location>
        <begin position="3020"/>
        <end position="3038"/>
    </location>
</feature>
<dbReference type="InterPro" id="IPR014017">
    <property type="entry name" value="DNA_helicase_UvrD-like_C"/>
</dbReference>
<feature type="domain" description="UvrD-like helicase C-terminal" evidence="17">
    <location>
        <begin position="787"/>
        <end position="1056"/>
    </location>
</feature>
<evidence type="ECO:0000259" key="16">
    <source>
        <dbReference type="PROSITE" id="PS51198"/>
    </source>
</evidence>
<dbReference type="InterPro" id="IPR013525">
    <property type="entry name" value="ABC2_TM"/>
</dbReference>
<dbReference type="PROSITE" id="PS00211">
    <property type="entry name" value="ABC_TRANSPORTER_1"/>
    <property type="match status" value="1"/>
</dbReference>
<feature type="region of interest" description="Disordered" evidence="13">
    <location>
        <begin position="2357"/>
        <end position="2411"/>
    </location>
</feature>
<feature type="transmembrane region" description="Helical" evidence="14">
    <location>
        <begin position="2125"/>
        <end position="2149"/>
    </location>
</feature>
<feature type="region of interest" description="Disordered" evidence="13">
    <location>
        <begin position="1568"/>
        <end position="1611"/>
    </location>
</feature>
<feature type="compositionally biased region" description="Low complexity" evidence="13">
    <location>
        <begin position="599"/>
        <end position="611"/>
    </location>
</feature>
<dbReference type="Gene3D" id="3.40.50.300">
    <property type="entry name" value="P-loop containing nucleotide triphosphate hydrolases"/>
    <property type="match status" value="5"/>
</dbReference>
<feature type="transmembrane region" description="Helical" evidence="14">
    <location>
        <begin position="2906"/>
        <end position="2924"/>
    </location>
</feature>
<keyword evidence="4 14" id="KW-0812">Transmembrane</keyword>
<evidence type="ECO:0000313" key="18">
    <source>
        <dbReference type="EMBL" id="KAG2492020.1"/>
    </source>
</evidence>
<proteinExistence type="inferred from homology"/>
<keyword evidence="6 12" id="KW-0547">Nucleotide-binding</keyword>
<dbReference type="InterPro" id="IPR013581">
    <property type="entry name" value="PDR_assoc"/>
</dbReference>
<evidence type="ECO:0000256" key="12">
    <source>
        <dbReference type="PROSITE-ProRule" id="PRU00560"/>
    </source>
</evidence>
<keyword evidence="10 14" id="KW-1133">Transmembrane helix</keyword>
<comment type="caution">
    <text evidence="18">The sequence shown here is derived from an EMBL/GenBank/DDBJ whole genome shotgun (WGS) entry which is preliminary data.</text>
</comment>
<evidence type="ECO:0000256" key="5">
    <source>
        <dbReference type="ARBA" id="ARBA00022737"/>
    </source>
</evidence>
<evidence type="ECO:0000259" key="15">
    <source>
        <dbReference type="PROSITE" id="PS50893"/>
    </source>
</evidence>
<feature type="compositionally biased region" description="Basic residues" evidence="13">
    <location>
        <begin position="523"/>
        <end position="538"/>
    </location>
</feature>
<evidence type="ECO:0000313" key="19">
    <source>
        <dbReference type="Proteomes" id="UP000612055"/>
    </source>
</evidence>
<dbReference type="Pfam" id="PF01061">
    <property type="entry name" value="ABC2_membrane"/>
    <property type="match status" value="2"/>
</dbReference>
<dbReference type="GO" id="GO:0140359">
    <property type="term" value="F:ABC-type transporter activity"/>
    <property type="evidence" value="ECO:0007669"/>
    <property type="project" value="InterPro"/>
</dbReference>
<dbReference type="GO" id="GO:0016020">
    <property type="term" value="C:membrane"/>
    <property type="evidence" value="ECO:0007669"/>
    <property type="project" value="UniProtKB-SubCell"/>
</dbReference>
<dbReference type="Gene3D" id="1.10.486.10">
    <property type="entry name" value="PCRA, domain 4"/>
    <property type="match status" value="1"/>
</dbReference>
<dbReference type="InterPro" id="IPR034003">
    <property type="entry name" value="ABCG_PDR_2"/>
</dbReference>
<feature type="transmembrane region" description="Helical" evidence="14">
    <location>
        <begin position="2100"/>
        <end position="2118"/>
    </location>
</feature>
<dbReference type="Pfam" id="PF08370">
    <property type="entry name" value="PDR_assoc"/>
    <property type="match status" value="1"/>
</dbReference>
<feature type="compositionally biased region" description="Low complexity" evidence="13">
    <location>
        <begin position="147"/>
        <end position="156"/>
    </location>
</feature>
<feature type="compositionally biased region" description="Low complexity" evidence="13">
    <location>
        <begin position="23"/>
        <end position="42"/>
    </location>
</feature>
<feature type="compositionally biased region" description="Low complexity" evidence="13">
    <location>
        <begin position="540"/>
        <end position="559"/>
    </location>
</feature>
<dbReference type="InterPro" id="IPR003439">
    <property type="entry name" value="ABC_transporter-like_ATP-bd"/>
</dbReference>
<feature type="domain" description="ABC transporter" evidence="15">
    <location>
        <begin position="2469"/>
        <end position="2715"/>
    </location>
</feature>
<feature type="compositionally biased region" description="Polar residues" evidence="13">
    <location>
        <begin position="95"/>
        <end position="105"/>
    </location>
</feature>
<dbReference type="InterPro" id="IPR014016">
    <property type="entry name" value="UvrD-like_ATP-bd"/>
</dbReference>
<protein>
    <recommendedName>
        <fullName evidence="20">DNA helicase</fullName>
    </recommendedName>
</protein>
<dbReference type="SUPFAM" id="SSF52540">
    <property type="entry name" value="P-loop containing nucleoside triphosphate hydrolases"/>
    <property type="match status" value="4"/>
</dbReference>
<dbReference type="Pfam" id="PF13361">
    <property type="entry name" value="UvrD_C"/>
    <property type="match status" value="2"/>
</dbReference>
<keyword evidence="11 14" id="KW-0472">Membrane</keyword>
<evidence type="ECO:0000259" key="17">
    <source>
        <dbReference type="PROSITE" id="PS51217"/>
    </source>
</evidence>
<feature type="transmembrane region" description="Helical" evidence="14">
    <location>
        <begin position="2182"/>
        <end position="2202"/>
    </location>
</feature>
<feature type="region of interest" description="Disordered" evidence="13">
    <location>
        <begin position="1153"/>
        <end position="1211"/>
    </location>
</feature>
<feature type="transmembrane region" description="Helical" evidence="14">
    <location>
        <begin position="2936"/>
        <end position="2963"/>
    </location>
</feature>
<feature type="region of interest" description="Disordered" evidence="13">
    <location>
        <begin position="2838"/>
        <end position="2867"/>
    </location>
</feature>
<dbReference type="SMART" id="SM00382">
    <property type="entry name" value="AAA"/>
    <property type="match status" value="2"/>
</dbReference>
<evidence type="ECO:0000256" key="3">
    <source>
        <dbReference type="ARBA" id="ARBA00022448"/>
    </source>
</evidence>
<reference evidence="18" key="1">
    <citation type="journal article" date="2020" name="bioRxiv">
        <title>Comparative genomics of Chlamydomonas.</title>
        <authorList>
            <person name="Craig R.J."/>
            <person name="Hasan A.R."/>
            <person name="Ness R.W."/>
            <person name="Keightley P.D."/>
        </authorList>
    </citation>
    <scope>NUCLEOTIDE SEQUENCE</scope>
    <source>
        <strain evidence="18">CCAP 11/70</strain>
    </source>
</reference>
<feature type="transmembrane region" description="Helical" evidence="14">
    <location>
        <begin position="3133"/>
        <end position="3153"/>
    </location>
</feature>
<keyword evidence="5" id="KW-0677">Repeat</keyword>
<evidence type="ECO:0000256" key="8">
    <source>
        <dbReference type="ARBA" id="ARBA00022806"/>
    </source>
</evidence>
<evidence type="ECO:0000256" key="11">
    <source>
        <dbReference type="ARBA" id="ARBA00023136"/>
    </source>
</evidence>
<accession>A0A835Y3T9</accession>
<evidence type="ECO:0000256" key="4">
    <source>
        <dbReference type="ARBA" id="ARBA00022692"/>
    </source>
</evidence>
<dbReference type="GO" id="GO:0071944">
    <property type="term" value="C:cell periphery"/>
    <property type="evidence" value="ECO:0007669"/>
    <property type="project" value="UniProtKB-ARBA"/>
</dbReference>
<evidence type="ECO:0000256" key="2">
    <source>
        <dbReference type="ARBA" id="ARBA00006012"/>
    </source>
</evidence>
<dbReference type="InterPro" id="IPR003593">
    <property type="entry name" value="AAA+_ATPase"/>
</dbReference>
<dbReference type="InterPro" id="IPR027417">
    <property type="entry name" value="P-loop_NTPase"/>
</dbReference>
<dbReference type="PROSITE" id="PS51198">
    <property type="entry name" value="UVRD_HELICASE_ATP_BIND"/>
    <property type="match status" value="1"/>
</dbReference>
<feature type="compositionally biased region" description="Low complexity" evidence="13">
    <location>
        <begin position="569"/>
        <end position="589"/>
    </location>
</feature>
<feature type="compositionally biased region" description="Low complexity" evidence="13">
    <location>
        <begin position="78"/>
        <end position="88"/>
    </location>
</feature>
<evidence type="ECO:0000256" key="6">
    <source>
        <dbReference type="ARBA" id="ARBA00022741"/>
    </source>
</evidence>
<keyword evidence="3" id="KW-0813">Transport</keyword>
<feature type="region of interest" description="Disordered" evidence="13">
    <location>
        <begin position="1"/>
        <end position="364"/>
    </location>
</feature>
<evidence type="ECO:0000256" key="9">
    <source>
        <dbReference type="ARBA" id="ARBA00022840"/>
    </source>
</evidence>
<dbReference type="PANTHER" id="PTHR19241">
    <property type="entry name" value="ATP-BINDING CASSETTE TRANSPORTER"/>
    <property type="match status" value="1"/>
</dbReference>
<feature type="region of interest" description="Disordered" evidence="13">
    <location>
        <begin position="2773"/>
        <end position="2813"/>
    </location>
</feature>
<comment type="subcellular location">
    <subcellularLocation>
        <location evidence="1">Membrane</location>
        <topology evidence="1">Multi-pass membrane protein</topology>
    </subcellularLocation>
</comment>
<feature type="binding site" evidence="12">
    <location>
        <begin position="376"/>
        <end position="383"/>
    </location>
    <ligand>
        <name>ATP</name>
        <dbReference type="ChEBI" id="CHEBI:30616"/>
    </ligand>
</feature>
<dbReference type="GO" id="GO:0005524">
    <property type="term" value="F:ATP binding"/>
    <property type="evidence" value="ECO:0007669"/>
    <property type="project" value="UniProtKB-UniRule"/>
</dbReference>
<keyword evidence="7 12" id="KW-0378">Hydrolase</keyword>
<organism evidence="18 19">
    <name type="scientific">Edaphochlamys debaryana</name>
    <dbReference type="NCBI Taxonomy" id="47281"/>
    <lineage>
        <taxon>Eukaryota</taxon>
        <taxon>Viridiplantae</taxon>
        <taxon>Chlorophyta</taxon>
        <taxon>core chlorophytes</taxon>
        <taxon>Chlorophyceae</taxon>
        <taxon>CS clade</taxon>
        <taxon>Chlamydomonadales</taxon>
        <taxon>Chlamydomonadales incertae sedis</taxon>
        <taxon>Edaphochlamys</taxon>
    </lineage>
</organism>
<feature type="transmembrane region" description="Helical" evidence="14">
    <location>
        <begin position="2994"/>
        <end position="3014"/>
    </location>
</feature>
<feature type="transmembrane region" description="Helical" evidence="14">
    <location>
        <begin position="2234"/>
        <end position="2260"/>
    </location>
</feature>
<comment type="similarity">
    <text evidence="2">Belongs to the ABC transporter superfamily. ABCG family. PDR (TC 3.A.1.205) subfamily.</text>
</comment>
<dbReference type="PROSITE" id="PS51217">
    <property type="entry name" value="UVRD_HELICASE_CTER"/>
    <property type="match status" value="1"/>
</dbReference>
<feature type="transmembrane region" description="Helical" evidence="14">
    <location>
        <begin position="2044"/>
        <end position="2061"/>
    </location>
</feature>
<dbReference type="PROSITE" id="PS50893">
    <property type="entry name" value="ABC_TRANSPORTER_2"/>
    <property type="match status" value="2"/>
</dbReference>
<dbReference type="Pfam" id="PF00005">
    <property type="entry name" value="ABC_tran"/>
    <property type="match status" value="2"/>
</dbReference>
<dbReference type="InterPro" id="IPR017871">
    <property type="entry name" value="ABC_transporter-like_CS"/>
</dbReference>
<dbReference type="OrthoDB" id="66620at2759"/>
<dbReference type="EMBL" id="JAEHOE010000048">
    <property type="protein sequence ID" value="KAG2492020.1"/>
    <property type="molecule type" value="Genomic_DNA"/>
</dbReference>
<keyword evidence="19" id="KW-1185">Reference proteome</keyword>
<feature type="compositionally biased region" description="Low complexity" evidence="13">
    <location>
        <begin position="112"/>
        <end position="125"/>
    </location>
</feature>
<evidence type="ECO:0000256" key="10">
    <source>
        <dbReference type="ARBA" id="ARBA00022989"/>
    </source>
</evidence>
<feature type="compositionally biased region" description="Acidic residues" evidence="13">
    <location>
        <begin position="1075"/>
        <end position="1106"/>
    </location>
</feature>
<evidence type="ECO:0000256" key="7">
    <source>
        <dbReference type="ARBA" id="ARBA00022801"/>
    </source>
</evidence>
<evidence type="ECO:0000256" key="14">
    <source>
        <dbReference type="SAM" id="Phobius"/>
    </source>
</evidence>
<evidence type="ECO:0000256" key="1">
    <source>
        <dbReference type="ARBA" id="ARBA00004141"/>
    </source>
</evidence>
<dbReference type="GO" id="GO:0004386">
    <property type="term" value="F:helicase activity"/>
    <property type="evidence" value="ECO:0007669"/>
    <property type="project" value="UniProtKB-UniRule"/>
</dbReference>
<feature type="compositionally biased region" description="Low complexity" evidence="13">
    <location>
        <begin position="223"/>
        <end position="233"/>
    </location>
</feature>
<dbReference type="Pfam" id="PF00580">
    <property type="entry name" value="UvrD-helicase"/>
    <property type="match status" value="1"/>
</dbReference>
<dbReference type="CDD" id="cd03232">
    <property type="entry name" value="ABCG_PDR_domain2"/>
    <property type="match status" value="1"/>
</dbReference>
<evidence type="ECO:0000256" key="13">
    <source>
        <dbReference type="SAM" id="MobiDB-lite"/>
    </source>
</evidence>
<dbReference type="Proteomes" id="UP000612055">
    <property type="component" value="Unassembled WGS sequence"/>
</dbReference>
<feature type="region of interest" description="Disordered" evidence="13">
    <location>
        <begin position="1022"/>
        <end position="1122"/>
    </location>
</feature>
<feature type="domain" description="ABC transporter" evidence="15">
    <location>
        <begin position="1593"/>
        <end position="1906"/>
    </location>
</feature>